<dbReference type="OrthoDB" id="9808582at2"/>
<dbReference type="eggNOG" id="COG0589">
    <property type="taxonomic scope" value="Bacteria"/>
</dbReference>
<dbReference type="Gene3D" id="3.40.50.620">
    <property type="entry name" value="HUPs"/>
    <property type="match status" value="2"/>
</dbReference>
<reference evidence="6 7" key="1">
    <citation type="submission" date="2007-08" db="EMBL/GenBank/DDBJ databases">
        <title>Complete sequence of Roseiflexus castenholzii DSM 13941.</title>
        <authorList>
            <consortium name="US DOE Joint Genome Institute"/>
            <person name="Copeland A."/>
            <person name="Lucas S."/>
            <person name="Lapidus A."/>
            <person name="Barry K."/>
            <person name="Glavina del Rio T."/>
            <person name="Dalin E."/>
            <person name="Tice H."/>
            <person name="Pitluck S."/>
            <person name="Thompson L.S."/>
            <person name="Brettin T."/>
            <person name="Bruce D."/>
            <person name="Detter J.C."/>
            <person name="Han C."/>
            <person name="Tapia R."/>
            <person name="Schmutz J."/>
            <person name="Larimer F."/>
            <person name="Land M."/>
            <person name="Hauser L."/>
            <person name="Kyrpides N."/>
            <person name="Mikhailova N."/>
            <person name="Bryant D.A."/>
            <person name="Hanada S."/>
            <person name="Tsukatani Y."/>
            <person name="Richardson P."/>
        </authorList>
    </citation>
    <scope>NUCLEOTIDE SEQUENCE [LARGE SCALE GENOMIC DNA]</scope>
    <source>
        <strain evidence="7">DSM 13941 / HLO8</strain>
    </source>
</reference>
<dbReference type="PANTHER" id="PTHR46268">
    <property type="entry name" value="STRESS RESPONSE PROTEIN NHAX"/>
    <property type="match status" value="1"/>
</dbReference>
<evidence type="ECO:0000256" key="1">
    <source>
        <dbReference type="ARBA" id="ARBA00008791"/>
    </source>
</evidence>
<dbReference type="InterPro" id="IPR014729">
    <property type="entry name" value="Rossmann-like_a/b/a_fold"/>
</dbReference>
<protein>
    <submittedName>
        <fullName evidence="6">UspA domain protein</fullName>
    </submittedName>
</protein>
<feature type="region of interest" description="Disordered" evidence="4">
    <location>
        <begin position="301"/>
        <end position="324"/>
    </location>
</feature>
<feature type="domain" description="UspA" evidence="5">
    <location>
        <begin position="163"/>
        <end position="287"/>
    </location>
</feature>
<sequence length="324" mass="34546">MTRHILLPLDGSTTAEAVIPYAVSLARATGASLLLLRIVTPGEISQSLFWKTTIPAELRREWTEEVLARTNMYLASVAERLHSMSLRVSFDVQPADDAAAAIIARAEHEPGVGLIAMTTHGYGGALRWAFGSVAAKVLHAAPTPLLVVRSNGGARPPVAEVAYRTICVPLDGSLLAEQALAEAQLIAARTGAALVLISVVAHTDDGAIEAREYLERIADQLRARQIDARARVAEGAPAEQIIRAAEAEEADLIVMATHGRTGLQHLWLGSIATKVVHDSALPVLLVRAQDEEALYQSPVTIRHGHPEQSEGSCATRSDSSLSLP</sequence>
<dbReference type="Proteomes" id="UP000000263">
    <property type="component" value="Chromosome"/>
</dbReference>
<evidence type="ECO:0000259" key="5">
    <source>
        <dbReference type="Pfam" id="PF00582"/>
    </source>
</evidence>
<dbReference type="AlphaFoldDB" id="A7NK34"/>
<name>A7NK34_ROSCS</name>
<dbReference type="PANTHER" id="PTHR46268:SF27">
    <property type="entry name" value="UNIVERSAL STRESS PROTEIN RV2623"/>
    <property type="match status" value="1"/>
</dbReference>
<dbReference type="CDD" id="cd00293">
    <property type="entry name" value="USP-like"/>
    <property type="match status" value="2"/>
</dbReference>
<feature type="compositionally biased region" description="Polar residues" evidence="4">
    <location>
        <begin position="309"/>
        <end position="324"/>
    </location>
</feature>
<proteinExistence type="inferred from homology"/>
<evidence type="ECO:0000313" key="6">
    <source>
        <dbReference type="EMBL" id="ABU57854.1"/>
    </source>
</evidence>
<accession>A7NK34</accession>
<dbReference type="InterPro" id="IPR006015">
    <property type="entry name" value="Universal_stress_UspA"/>
</dbReference>
<dbReference type="RefSeq" id="WP_012120280.1">
    <property type="nucleotide sequence ID" value="NC_009767.1"/>
</dbReference>
<dbReference type="SUPFAM" id="SSF52402">
    <property type="entry name" value="Adenine nucleotide alpha hydrolases-like"/>
    <property type="match status" value="2"/>
</dbReference>
<gene>
    <name evidence="6" type="ordered locus">Rcas_1762</name>
</gene>
<evidence type="ECO:0000313" key="7">
    <source>
        <dbReference type="Proteomes" id="UP000000263"/>
    </source>
</evidence>
<feature type="domain" description="UspA" evidence="5">
    <location>
        <begin position="1"/>
        <end position="149"/>
    </location>
</feature>
<comment type="similarity">
    <text evidence="1">Belongs to the universal stress protein A family.</text>
</comment>
<keyword evidence="7" id="KW-1185">Reference proteome</keyword>
<dbReference type="PRINTS" id="PR01438">
    <property type="entry name" value="UNVRSLSTRESS"/>
</dbReference>
<dbReference type="InterPro" id="IPR006016">
    <property type="entry name" value="UspA"/>
</dbReference>
<evidence type="ECO:0000256" key="2">
    <source>
        <dbReference type="ARBA" id="ARBA00022741"/>
    </source>
</evidence>
<organism evidence="6 7">
    <name type="scientific">Roseiflexus castenholzii (strain DSM 13941 / HLO8)</name>
    <dbReference type="NCBI Taxonomy" id="383372"/>
    <lineage>
        <taxon>Bacteria</taxon>
        <taxon>Bacillati</taxon>
        <taxon>Chloroflexota</taxon>
        <taxon>Chloroflexia</taxon>
        <taxon>Chloroflexales</taxon>
        <taxon>Roseiflexineae</taxon>
        <taxon>Roseiflexaceae</taxon>
        <taxon>Roseiflexus</taxon>
    </lineage>
</organism>
<dbReference type="GO" id="GO:0005524">
    <property type="term" value="F:ATP binding"/>
    <property type="evidence" value="ECO:0007669"/>
    <property type="project" value="UniProtKB-KW"/>
</dbReference>
<evidence type="ECO:0000256" key="4">
    <source>
        <dbReference type="SAM" id="MobiDB-lite"/>
    </source>
</evidence>
<dbReference type="KEGG" id="rca:Rcas_1762"/>
<dbReference type="EMBL" id="CP000804">
    <property type="protein sequence ID" value="ABU57854.1"/>
    <property type="molecule type" value="Genomic_DNA"/>
</dbReference>
<dbReference type="HOGENOM" id="CLU_049301_2_1_0"/>
<dbReference type="Pfam" id="PF00582">
    <property type="entry name" value="Usp"/>
    <property type="match status" value="2"/>
</dbReference>
<keyword evidence="2" id="KW-0547">Nucleotide-binding</keyword>
<dbReference type="STRING" id="383372.Rcas_1762"/>
<evidence type="ECO:0000256" key="3">
    <source>
        <dbReference type="ARBA" id="ARBA00022840"/>
    </source>
</evidence>
<keyword evidence="3" id="KW-0067">ATP-binding</keyword>